<evidence type="ECO:0000313" key="2">
    <source>
        <dbReference type="EMBL" id="EQC41015.1"/>
    </source>
</evidence>
<reference evidence="2 3" key="1">
    <citation type="submission" date="2012-04" db="EMBL/GenBank/DDBJ databases">
        <title>The Genome Sequence of Saprolegnia declina VS20.</title>
        <authorList>
            <consortium name="The Broad Institute Genome Sequencing Platform"/>
            <person name="Russ C."/>
            <person name="Nusbaum C."/>
            <person name="Tyler B."/>
            <person name="van West P."/>
            <person name="Dieguez-Uribeondo J."/>
            <person name="de Bruijn I."/>
            <person name="Tripathy S."/>
            <person name="Jiang R."/>
            <person name="Young S.K."/>
            <person name="Zeng Q."/>
            <person name="Gargeya S."/>
            <person name="Fitzgerald M."/>
            <person name="Haas B."/>
            <person name="Abouelleil A."/>
            <person name="Alvarado L."/>
            <person name="Arachchi H.M."/>
            <person name="Berlin A."/>
            <person name="Chapman S.B."/>
            <person name="Goldberg J."/>
            <person name="Griggs A."/>
            <person name="Gujja S."/>
            <person name="Hansen M."/>
            <person name="Howarth C."/>
            <person name="Imamovic A."/>
            <person name="Larimer J."/>
            <person name="McCowen C."/>
            <person name="Montmayeur A."/>
            <person name="Murphy C."/>
            <person name="Neiman D."/>
            <person name="Pearson M."/>
            <person name="Priest M."/>
            <person name="Roberts A."/>
            <person name="Saif S."/>
            <person name="Shea T."/>
            <person name="Sisk P."/>
            <person name="Sykes S."/>
            <person name="Wortman J."/>
            <person name="Nusbaum C."/>
            <person name="Birren B."/>
        </authorList>
    </citation>
    <scope>NUCLEOTIDE SEQUENCE [LARGE SCALE GENOMIC DNA]</scope>
    <source>
        <strain evidence="2 3">VS20</strain>
    </source>
</reference>
<gene>
    <name evidence="2" type="ORF">SDRG_02073</name>
</gene>
<dbReference type="Proteomes" id="UP000030762">
    <property type="component" value="Unassembled WGS sequence"/>
</dbReference>
<dbReference type="VEuPathDB" id="FungiDB:SDRG_02073"/>
<dbReference type="GeneID" id="19942800"/>
<keyword evidence="1" id="KW-1133">Transmembrane helix</keyword>
<evidence type="ECO:0008006" key="4">
    <source>
        <dbReference type="Google" id="ProtNLM"/>
    </source>
</evidence>
<accession>T0R3W8</accession>
<evidence type="ECO:0000256" key="1">
    <source>
        <dbReference type="SAM" id="Phobius"/>
    </source>
</evidence>
<organism evidence="2 3">
    <name type="scientific">Saprolegnia diclina (strain VS20)</name>
    <dbReference type="NCBI Taxonomy" id="1156394"/>
    <lineage>
        <taxon>Eukaryota</taxon>
        <taxon>Sar</taxon>
        <taxon>Stramenopiles</taxon>
        <taxon>Oomycota</taxon>
        <taxon>Saprolegniomycetes</taxon>
        <taxon>Saprolegniales</taxon>
        <taxon>Saprolegniaceae</taxon>
        <taxon>Saprolegnia</taxon>
    </lineage>
</organism>
<sequence>MASTTARATQSVIKTWFSDPATYPIIAIITFATSMSTFAGLRYLSNSPDVTFSKEKRGAIFHRSSDEGASFRSHRIDLAHLKLNPITRNEDFVEFRQRHA</sequence>
<name>T0R3W8_SAPDV</name>
<proteinExistence type="predicted"/>
<dbReference type="eggNOG" id="ENOG502S4ED">
    <property type="taxonomic scope" value="Eukaryota"/>
</dbReference>
<evidence type="ECO:0000313" key="3">
    <source>
        <dbReference type="Proteomes" id="UP000030762"/>
    </source>
</evidence>
<keyword evidence="1" id="KW-0472">Membrane</keyword>
<feature type="transmembrane region" description="Helical" evidence="1">
    <location>
        <begin position="21"/>
        <end position="44"/>
    </location>
</feature>
<dbReference type="OrthoDB" id="70919at2759"/>
<dbReference type="InParanoid" id="T0R3W8"/>
<protein>
    <recommendedName>
        <fullName evidence="4">NADH-ubiquinone reductase complex 1 MLRQ subunit</fullName>
    </recommendedName>
</protein>
<dbReference type="Pfam" id="PF06522">
    <property type="entry name" value="B12D"/>
    <property type="match status" value="1"/>
</dbReference>
<dbReference type="RefSeq" id="XP_008605859.1">
    <property type="nucleotide sequence ID" value="XM_008607637.1"/>
</dbReference>
<keyword evidence="1" id="KW-0812">Transmembrane</keyword>
<keyword evidence="3" id="KW-1185">Reference proteome</keyword>
<dbReference type="EMBL" id="JH767135">
    <property type="protein sequence ID" value="EQC41015.1"/>
    <property type="molecule type" value="Genomic_DNA"/>
</dbReference>
<dbReference type="InterPro" id="IPR010530">
    <property type="entry name" value="B12D"/>
</dbReference>
<dbReference type="AlphaFoldDB" id="T0R3W8"/>